<keyword evidence="10" id="KW-1185">Reference proteome</keyword>
<reference evidence="10" key="2">
    <citation type="submission" date="2011-03" db="EMBL/GenBank/DDBJ databases">
        <title>The complete genome of Desulfobacca acetoxidans DSM 11109.</title>
        <authorList>
            <consortium name="US DOE Joint Genome Institute (JGI-PGF)"/>
            <person name="Lucas S."/>
            <person name="Copeland A."/>
            <person name="Lapidus A."/>
            <person name="Bruce D."/>
            <person name="Goodwin L."/>
            <person name="Pitluck S."/>
            <person name="Peters L."/>
            <person name="Kyrpides N."/>
            <person name="Mavromatis K."/>
            <person name="Ivanova N."/>
            <person name="Ovchinnikova G."/>
            <person name="Teshima H."/>
            <person name="Detter J.C."/>
            <person name="Han C."/>
            <person name="Land M."/>
            <person name="Hauser L."/>
            <person name="Markowitz V."/>
            <person name="Cheng J.-F."/>
            <person name="Hugenholtz P."/>
            <person name="Woyke T."/>
            <person name="Wu D."/>
            <person name="Spring S."/>
            <person name="Schueler E."/>
            <person name="Brambilla E."/>
            <person name="Klenk H.-P."/>
            <person name="Eisen J.A."/>
        </authorList>
    </citation>
    <scope>NUCLEOTIDE SEQUENCE [LARGE SCALE GENOMIC DNA]</scope>
    <source>
        <strain evidence="10">ATCC 700848 / DSM 11109 / ASRB2</strain>
    </source>
</reference>
<evidence type="ECO:0000256" key="5">
    <source>
        <dbReference type="ARBA" id="ARBA00023125"/>
    </source>
</evidence>
<dbReference type="PROSITE" id="PS51740">
    <property type="entry name" value="SPOVT_ABRB"/>
    <property type="match status" value="2"/>
</dbReference>
<evidence type="ECO:0000259" key="8">
    <source>
        <dbReference type="PROSITE" id="PS51740"/>
    </source>
</evidence>
<dbReference type="HOGENOM" id="CLU_107907_0_5_7"/>
<dbReference type="EMBL" id="CP002629">
    <property type="protein sequence ID" value="AEB08492.1"/>
    <property type="molecule type" value="Genomic_DNA"/>
</dbReference>
<gene>
    <name evidence="7" type="primary">mraZ</name>
    <name evidence="9" type="ordered locus">Desac_0606</name>
</gene>
<dbReference type="GO" id="GO:2000143">
    <property type="term" value="P:negative regulation of DNA-templated transcription initiation"/>
    <property type="evidence" value="ECO:0007669"/>
    <property type="project" value="TreeGrafter"/>
</dbReference>
<sequence length="144" mass="17147">MFRGRFFHVMDDKGRITIPPRYREILQERTDRHLIVTNLDGYLIAFPQSEWEVIEQRLSQLSFLRKDFRAFQRLFVSGASECPLDRQGRILLPPSLREYAKLDKDVVLAGAVRCFEIWDRQLWDQEMTRIEAMDSDEVRKELGI</sequence>
<dbReference type="InterPro" id="IPR035644">
    <property type="entry name" value="MraZ_C"/>
</dbReference>
<protein>
    <recommendedName>
        <fullName evidence="1 7">Transcriptional regulator MraZ</fullName>
    </recommendedName>
</protein>
<dbReference type="Pfam" id="PF02381">
    <property type="entry name" value="MraZ"/>
    <property type="match status" value="2"/>
</dbReference>
<dbReference type="InterPro" id="IPR038619">
    <property type="entry name" value="MraZ_sf"/>
</dbReference>
<comment type="similarity">
    <text evidence="7">Belongs to the MraZ family.</text>
</comment>
<dbReference type="CDD" id="cd16321">
    <property type="entry name" value="MraZ_C"/>
    <property type="match status" value="1"/>
</dbReference>
<dbReference type="SUPFAM" id="SSF89447">
    <property type="entry name" value="AbrB/MazE/MraZ-like"/>
    <property type="match status" value="1"/>
</dbReference>
<dbReference type="AlphaFoldDB" id="F2NG79"/>
<dbReference type="InterPro" id="IPR035642">
    <property type="entry name" value="MraZ_N"/>
</dbReference>
<keyword evidence="5 7" id="KW-0238">DNA-binding</keyword>
<keyword evidence="6 7" id="KW-0804">Transcription</keyword>
<dbReference type="Proteomes" id="UP000000483">
    <property type="component" value="Chromosome"/>
</dbReference>
<keyword evidence="3" id="KW-0677">Repeat</keyword>
<dbReference type="OrthoDB" id="9807753at2"/>
<evidence type="ECO:0000313" key="9">
    <source>
        <dbReference type="EMBL" id="AEB08492.1"/>
    </source>
</evidence>
<evidence type="ECO:0000256" key="3">
    <source>
        <dbReference type="ARBA" id="ARBA00022737"/>
    </source>
</evidence>
<evidence type="ECO:0000256" key="7">
    <source>
        <dbReference type="HAMAP-Rule" id="MF_01008"/>
    </source>
</evidence>
<dbReference type="PANTHER" id="PTHR34701:SF1">
    <property type="entry name" value="TRANSCRIPTIONAL REGULATOR MRAZ"/>
    <property type="match status" value="1"/>
</dbReference>
<dbReference type="CDD" id="cd16320">
    <property type="entry name" value="MraZ_N"/>
    <property type="match status" value="1"/>
</dbReference>
<dbReference type="NCBIfam" id="TIGR00242">
    <property type="entry name" value="division/cell wall cluster transcriptional repressor MraZ"/>
    <property type="match status" value="1"/>
</dbReference>
<dbReference type="GO" id="GO:0005737">
    <property type="term" value="C:cytoplasm"/>
    <property type="evidence" value="ECO:0007669"/>
    <property type="project" value="UniProtKB-UniRule"/>
</dbReference>
<dbReference type="InterPro" id="IPR037914">
    <property type="entry name" value="SpoVT-AbrB_sf"/>
</dbReference>
<keyword evidence="2 7" id="KW-0963">Cytoplasm</keyword>
<dbReference type="HAMAP" id="MF_01008">
    <property type="entry name" value="MraZ"/>
    <property type="match status" value="1"/>
</dbReference>
<dbReference type="InterPro" id="IPR003444">
    <property type="entry name" value="MraZ"/>
</dbReference>
<feature type="domain" description="SpoVT-AbrB" evidence="8">
    <location>
        <begin position="79"/>
        <end position="122"/>
    </location>
</feature>
<reference evidence="9 10" key="1">
    <citation type="journal article" date="2011" name="Stand. Genomic Sci.">
        <title>Complete genome sequence of the acetate-degrading sulfate reducer Desulfobacca acetoxidans type strain (ASRB2).</title>
        <authorList>
            <person name="Goker M."/>
            <person name="Teshima H."/>
            <person name="Lapidus A."/>
            <person name="Nolan M."/>
            <person name="Lucas S."/>
            <person name="Hammon N."/>
            <person name="Deshpande S."/>
            <person name="Cheng J.F."/>
            <person name="Tapia R."/>
            <person name="Han C."/>
            <person name="Goodwin L."/>
            <person name="Pitluck S."/>
            <person name="Huntemann M."/>
            <person name="Liolios K."/>
            <person name="Ivanova N."/>
            <person name="Pagani I."/>
            <person name="Mavromatis K."/>
            <person name="Ovchinikova G."/>
            <person name="Pati A."/>
            <person name="Chen A."/>
            <person name="Palaniappan K."/>
            <person name="Land M."/>
            <person name="Hauser L."/>
            <person name="Brambilla E.M."/>
            <person name="Rohde M."/>
            <person name="Spring S."/>
            <person name="Detter J.C."/>
            <person name="Woyke T."/>
            <person name="Bristow J."/>
            <person name="Eisen J.A."/>
            <person name="Markowitz V."/>
            <person name="Hugenholtz P."/>
            <person name="Kyrpides N.C."/>
            <person name="Klenk H.P."/>
        </authorList>
    </citation>
    <scope>NUCLEOTIDE SEQUENCE [LARGE SCALE GENOMIC DNA]</scope>
    <source>
        <strain evidence="10">ATCC 700848 / DSM 11109 / ASRB2</strain>
    </source>
</reference>
<feature type="domain" description="SpoVT-AbrB" evidence="8">
    <location>
        <begin position="5"/>
        <end position="50"/>
    </location>
</feature>
<evidence type="ECO:0000256" key="2">
    <source>
        <dbReference type="ARBA" id="ARBA00022490"/>
    </source>
</evidence>
<evidence type="ECO:0000256" key="4">
    <source>
        <dbReference type="ARBA" id="ARBA00023015"/>
    </source>
</evidence>
<keyword evidence="4 7" id="KW-0805">Transcription regulation</keyword>
<evidence type="ECO:0000256" key="1">
    <source>
        <dbReference type="ARBA" id="ARBA00013860"/>
    </source>
</evidence>
<dbReference type="PANTHER" id="PTHR34701">
    <property type="entry name" value="TRANSCRIPTIONAL REGULATOR MRAZ"/>
    <property type="match status" value="1"/>
</dbReference>
<dbReference type="GO" id="GO:0009295">
    <property type="term" value="C:nucleoid"/>
    <property type="evidence" value="ECO:0007669"/>
    <property type="project" value="UniProtKB-SubCell"/>
</dbReference>
<dbReference type="GO" id="GO:0003700">
    <property type="term" value="F:DNA-binding transcription factor activity"/>
    <property type="evidence" value="ECO:0007669"/>
    <property type="project" value="UniProtKB-UniRule"/>
</dbReference>
<proteinExistence type="inferred from homology"/>
<dbReference type="KEGG" id="dao:Desac_0606"/>
<dbReference type="InterPro" id="IPR007159">
    <property type="entry name" value="SpoVT-AbrB_dom"/>
</dbReference>
<accession>F2NG79</accession>
<dbReference type="RefSeq" id="WP_013705605.1">
    <property type="nucleotide sequence ID" value="NC_015388.1"/>
</dbReference>
<dbReference type="STRING" id="880072.Desac_0606"/>
<dbReference type="InterPro" id="IPR020603">
    <property type="entry name" value="MraZ_dom"/>
</dbReference>
<evidence type="ECO:0000313" key="10">
    <source>
        <dbReference type="Proteomes" id="UP000000483"/>
    </source>
</evidence>
<comment type="subcellular location">
    <subcellularLocation>
        <location evidence="7">Cytoplasm</location>
        <location evidence="7">Nucleoid</location>
    </subcellularLocation>
</comment>
<dbReference type="GO" id="GO:0000976">
    <property type="term" value="F:transcription cis-regulatory region binding"/>
    <property type="evidence" value="ECO:0007669"/>
    <property type="project" value="TreeGrafter"/>
</dbReference>
<dbReference type="eggNOG" id="COG2001">
    <property type="taxonomic scope" value="Bacteria"/>
</dbReference>
<dbReference type="Gene3D" id="3.40.1550.20">
    <property type="entry name" value="Transcriptional regulator MraZ domain"/>
    <property type="match status" value="1"/>
</dbReference>
<comment type="subunit">
    <text evidence="7">Forms oligomers.</text>
</comment>
<organism evidence="9 10">
    <name type="scientific">Desulfobacca acetoxidans (strain ATCC 700848 / DSM 11109 / ASRB2)</name>
    <dbReference type="NCBI Taxonomy" id="880072"/>
    <lineage>
        <taxon>Bacteria</taxon>
        <taxon>Pseudomonadati</taxon>
        <taxon>Thermodesulfobacteriota</taxon>
        <taxon>Desulfobaccia</taxon>
        <taxon>Desulfobaccales</taxon>
        <taxon>Desulfobaccaceae</taxon>
        <taxon>Desulfobacca</taxon>
    </lineage>
</organism>
<evidence type="ECO:0000256" key="6">
    <source>
        <dbReference type="ARBA" id="ARBA00023163"/>
    </source>
</evidence>
<name>F2NG79_DESAR</name>